<protein>
    <submittedName>
        <fullName evidence="2">Uncharacterized protein</fullName>
    </submittedName>
</protein>
<dbReference type="Proteomes" id="UP001054945">
    <property type="component" value="Unassembled WGS sequence"/>
</dbReference>
<organism evidence="2 3">
    <name type="scientific">Caerostris extrusa</name>
    <name type="common">Bark spider</name>
    <name type="synonym">Caerostris bankana</name>
    <dbReference type="NCBI Taxonomy" id="172846"/>
    <lineage>
        <taxon>Eukaryota</taxon>
        <taxon>Metazoa</taxon>
        <taxon>Ecdysozoa</taxon>
        <taxon>Arthropoda</taxon>
        <taxon>Chelicerata</taxon>
        <taxon>Arachnida</taxon>
        <taxon>Araneae</taxon>
        <taxon>Araneomorphae</taxon>
        <taxon>Entelegynae</taxon>
        <taxon>Araneoidea</taxon>
        <taxon>Araneidae</taxon>
        <taxon>Caerostris</taxon>
    </lineage>
</organism>
<comment type="caution">
    <text evidence="2">The sequence shown here is derived from an EMBL/GenBank/DDBJ whole genome shotgun (WGS) entry which is preliminary data.</text>
</comment>
<keyword evidence="3" id="KW-1185">Reference proteome</keyword>
<dbReference type="EMBL" id="BPLR01016499">
    <property type="protein sequence ID" value="GIY84304.1"/>
    <property type="molecule type" value="Genomic_DNA"/>
</dbReference>
<proteinExistence type="predicted"/>
<reference evidence="2 3" key="1">
    <citation type="submission" date="2021-06" db="EMBL/GenBank/DDBJ databases">
        <title>Caerostris extrusa draft genome.</title>
        <authorList>
            <person name="Kono N."/>
            <person name="Arakawa K."/>
        </authorList>
    </citation>
    <scope>NUCLEOTIDE SEQUENCE [LARGE SCALE GENOMIC DNA]</scope>
</reference>
<sequence>MNESTLTNRPPDLEGPDASGDRSLNKKQNTRNKKLTIPFFRSRCPNPLQNRGRPRDLRLTRNRALISRPKTKRSFVCKRASSPPFPEEGIFISISPHVGSRKEEKVFHDRK</sequence>
<dbReference type="AlphaFoldDB" id="A0AAV4WRK6"/>
<name>A0AAV4WRK6_CAEEX</name>
<evidence type="ECO:0000256" key="1">
    <source>
        <dbReference type="SAM" id="MobiDB-lite"/>
    </source>
</evidence>
<gene>
    <name evidence="2" type="ORF">CEXT_562981</name>
</gene>
<evidence type="ECO:0000313" key="3">
    <source>
        <dbReference type="Proteomes" id="UP001054945"/>
    </source>
</evidence>
<feature type="region of interest" description="Disordered" evidence="1">
    <location>
        <begin position="1"/>
        <end position="35"/>
    </location>
</feature>
<evidence type="ECO:0000313" key="2">
    <source>
        <dbReference type="EMBL" id="GIY84304.1"/>
    </source>
</evidence>
<accession>A0AAV4WRK6</accession>